<dbReference type="AlphaFoldDB" id="A0A411YB89"/>
<keyword evidence="1" id="KW-0472">Membrane</keyword>
<keyword evidence="3" id="KW-1185">Reference proteome</keyword>
<gene>
    <name evidence="2" type="ORF">ER308_02000</name>
</gene>
<reference evidence="2 3" key="1">
    <citation type="submission" date="2019-01" db="EMBL/GenBank/DDBJ databases">
        <title>Egibacter rhizosphaerae EGI 80759T.</title>
        <authorList>
            <person name="Chen D.-D."/>
            <person name="Tian Y."/>
            <person name="Jiao J.-Y."/>
            <person name="Zhang X.-T."/>
            <person name="Zhang Y.-G."/>
            <person name="Zhang Y."/>
            <person name="Xiao M."/>
            <person name="Shu W.-S."/>
            <person name="Li W.-J."/>
        </authorList>
    </citation>
    <scope>NUCLEOTIDE SEQUENCE [LARGE SCALE GENOMIC DNA]</scope>
    <source>
        <strain evidence="2 3">EGI 80759</strain>
    </source>
</reference>
<protein>
    <submittedName>
        <fullName evidence="2">Uncharacterized protein</fullName>
    </submittedName>
</protein>
<dbReference type="Proteomes" id="UP000291469">
    <property type="component" value="Chromosome"/>
</dbReference>
<keyword evidence="1" id="KW-1133">Transmembrane helix</keyword>
<accession>A0A411YB89</accession>
<sequence>MSEDGDEEGDGNGFSPVMAIALGPTFGALLGMLGITVTDHIGPAIAIGAAIGLMFGAVIYALFGQHEEP</sequence>
<name>A0A411YB89_9ACTN</name>
<organism evidence="2 3">
    <name type="scientific">Egibacter rhizosphaerae</name>
    <dbReference type="NCBI Taxonomy" id="1670831"/>
    <lineage>
        <taxon>Bacteria</taxon>
        <taxon>Bacillati</taxon>
        <taxon>Actinomycetota</taxon>
        <taxon>Nitriliruptoria</taxon>
        <taxon>Egibacterales</taxon>
        <taxon>Egibacteraceae</taxon>
        <taxon>Egibacter</taxon>
    </lineage>
</organism>
<evidence type="ECO:0000256" key="1">
    <source>
        <dbReference type="SAM" id="Phobius"/>
    </source>
</evidence>
<dbReference type="EMBL" id="CP036402">
    <property type="protein sequence ID" value="QBI18459.1"/>
    <property type="molecule type" value="Genomic_DNA"/>
</dbReference>
<dbReference type="RefSeq" id="WP_131153457.1">
    <property type="nucleotide sequence ID" value="NZ_CP036402.1"/>
</dbReference>
<keyword evidence="1" id="KW-0812">Transmembrane</keyword>
<evidence type="ECO:0000313" key="2">
    <source>
        <dbReference type="EMBL" id="QBI18459.1"/>
    </source>
</evidence>
<proteinExistence type="predicted"/>
<dbReference type="KEGG" id="erz:ER308_02000"/>
<feature type="transmembrane region" description="Helical" evidence="1">
    <location>
        <begin position="17"/>
        <end position="37"/>
    </location>
</feature>
<evidence type="ECO:0000313" key="3">
    <source>
        <dbReference type="Proteomes" id="UP000291469"/>
    </source>
</evidence>
<feature type="transmembrane region" description="Helical" evidence="1">
    <location>
        <begin position="44"/>
        <end position="63"/>
    </location>
</feature>